<dbReference type="PROSITE" id="PS51257">
    <property type="entry name" value="PROKAR_LIPOPROTEIN"/>
    <property type="match status" value="1"/>
</dbReference>
<comment type="subcellular location">
    <subcellularLocation>
        <location evidence="1">Cell envelope</location>
    </subcellularLocation>
</comment>
<dbReference type="InterPro" id="IPR006311">
    <property type="entry name" value="TAT_signal"/>
</dbReference>
<dbReference type="Pfam" id="PF01497">
    <property type="entry name" value="Peripla_BP_2"/>
    <property type="match status" value="1"/>
</dbReference>
<dbReference type="InterPro" id="IPR051313">
    <property type="entry name" value="Bact_iron-sidero_bind"/>
</dbReference>
<gene>
    <name evidence="6" type="ORF">NM203_08795</name>
</gene>
<name>A0ABT1LZE6_9MYCO</name>
<evidence type="ECO:0000259" key="5">
    <source>
        <dbReference type="PROSITE" id="PS50983"/>
    </source>
</evidence>
<evidence type="ECO:0000256" key="3">
    <source>
        <dbReference type="ARBA" id="ARBA00022448"/>
    </source>
</evidence>
<reference evidence="6 7" key="1">
    <citation type="submission" date="2022-06" db="EMBL/GenBank/DDBJ databases">
        <title>Mycolicibacterium sp. CAU 1645 isolated from seawater.</title>
        <authorList>
            <person name="Kim W."/>
        </authorList>
    </citation>
    <scope>NUCLEOTIDE SEQUENCE [LARGE SCALE GENOMIC DNA]</scope>
    <source>
        <strain evidence="6 7">CAU 1645</strain>
    </source>
</reference>
<sequence>MRPQPLSRRRRRFLALSAGAVALTAGCSSDEPGTVADDGSVTVKHVFGETRIARPPTRVVSAGYTDQDDLLALGVVPVAVTDWFGGEPFGVWPWAQARLGGAQPVVLNLVDGIQVDAIAALTPDLIVATNAGLDADTYAKLSAIAPTVAQSGRDAFFEPWKDQATTIGQAVFKYQDVTGLIAAIDDRFTKTGEQNPSFKDKKALLVRGVFEDGAAVVTPAGWRTEFLSQLGFAIPDAVGEFSDGTQAFVPRDRMAEVLDSADVLIWTTESDEEQAALLADPVFAALKTTTTNRNVLTGKELAGAIAFASLLSYPLVADQLPAMLAKVLT</sequence>
<dbReference type="InterPro" id="IPR002491">
    <property type="entry name" value="ABC_transptr_periplasmic_BD"/>
</dbReference>
<dbReference type="PANTHER" id="PTHR30532:SF24">
    <property type="entry name" value="FERRIC ENTEROBACTIN-BINDING PERIPLASMIC PROTEIN FEPB"/>
    <property type="match status" value="1"/>
</dbReference>
<evidence type="ECO:0000256" key="4">
    <source>
        <dbReference type="ARBA" id="ARBA00022729"/>
    </source>
</evidence>
<dbReference type="Gene3D" id="3.40.50.1980">
    <property type="entry name" value="Nitrogenase molybdenum iron protein domain"/>
    <property type="match status" value="2"/>
</dbReference>
<feature type="domain" description="Fe/B12 periplasmic-binding" evidence="5">
    <location>
        <begin position="58"/>
        <end position="328"/>
    </location>
</feature>
<dbReference type="PROSITE" id="PS51318">
    <property type="entry name" value="TAT"/>
    <property type="match status" value="1"/>
</dbReference>
<accession>A0ABT1LZE6</accession>
<evidence type="ECO:0000256" key="2">
    <source>
        <dbReference type="ARBA" id="ARBA00008814"/>
    </source>
</evidence>
<evidence type="ECO:0000313" key="6">
    <source>
        <dbReference type="EMBL" id="MCP9272281.1"/>
    </source>
</evidence>
<proteinExistence type="inferred from homology"/>
<comment type="caution">
    <text evidence="6">The sequence shown here is derived from an EMBL/GenBank/DDBJ whole genome shotgun (WGS) entry which is preliminary data.</text>
</comment>
<dbReference type="PANTHER" id="PTHR30532">
    <property type="entry name" value="IRON III DICITRATE-BINDING PERIPLASMIC PROTEIN"/>
    <property type="match status" value="1"/>
</dbReference>
<keyword evidence="7" id="KW-1185">Reference proteome</keyword>
<dbReference type="PROSITE" id="PS50983">
    <property type="entry name" value="FE_B12_PBP"/>
    <property type="match status" value="1"/>
</dbReference>
<keyword evidence="4" id="KW-0732">Signal</keyword>
<dbReference type="Proteomes" id="UP001651690">
    <property type="component" value="Unassembled WGS sequence"/>
</dbReference>
<comment type="similarity">
    <text evidence="2">Belongs to the bacterial solute-binding protein 8 family.</text>
</comment>
<dbReference type="RefSeq" id="WP_255059464.1">
    <property type="nucleotide sequence ID" value="NZ_JANDBD010000003.1"/>
</dbReference>
<evidence type="ECO:0000313" key="7">
    <source>
        <dbReference type="Proteomes" id="UP001651690"/>
    </source>
</evidence>
<dbReference type="SUPFAM" id="SSF53807">
    <property type="entry name" value="Helical backbone' metal receptor"/>
    <property type="match status" value="1"/>
</dbReference>
<evidence type="ECO:0000256" key="1">
    <source>
        <dbReference type="ARBA" id="ARBA00004196"/>
    </source>
</evidence>
<dbReference type="EMBL" id="JANDBD010000003">
    <property type="protein sequence ID" value="MCP9272281.1"/>
    <property type="molecule type" value="Genomic_DNA"/>
</dbReference>
<keyword evidence="3" id="KW-0813">Transport</keyword>
<organism evidence="6 7">
    <name type="scientific">Mycolicibacterium arenosum</name>
    <dbReference type="NCBI Taxonomy" id="2952157"/>
    <lineage>
        <taxon>Bacteria</taxon>
        <taxon>Bacillati</taxon>
        <taxon>Actinomycetota</taxon>
        <taxon>Actinomycetes</taxon>
        <taxon>Mycobacteriales</taxon>
        <taxon>Mycobacteriaceae</taxon>
        <taxon>Mycolicibacterium</taxon>
    </lineage>
</organism>
<protein>
    <submittedName>
        <fullName evidence="6">ABC transporter substrate-binding protein</fullName>
    </submittedName>
</protein>